<accession>A0AA47NUX0</accession>
<reference evidence="1" key="1">
    <citation type="journal article" date="2023" name="Front. Mar. Sci.">
        <title>A new Merluccius polli reference genome to investigate the effects of global change in West African waters.</title>
        <authorList>
            <person name="Mateo J.L."/>
            <person name="Blanco-Fernandez C."/>
            <person name="Garcia-Vazquez E."/>
            <person name="Machado-Schiaffino G."/>
        </authorList>
    </citation>
    <scope>NUCLEOTIDE SEQUENCE</scope>
    <source>
        <strain evidence="1">C29</strain>
        <tissue evidence="1">Fin</tissue>
    </source>
</reference>
<organism evidence="1 2">
    <name type="scientific">Merluccius polli</name>
    <name type="common">Benguela hake</name>
    <name type="synonym">Merluccius cadenati</name>
    <dbReference type="NCBI Taxonomy" id="89951"/>
    <lineage>
        <taxon>Eukaryota</taxon>
        <taxon>Metazoa</taxon>
        <taxon>Chordata</taxon>
        <taxon>Craniata</taxon>
        <taxon>Vertebrata</taxon>
        <taxon>Euteleostomi</taxon>
        <taxon>Actinopterygii</taxon>
        <taxon>Neopterygii</taxon>
        <taxon>Teleostei</taxon>
        <taxon>Neoteleostei</taxon>
        <taxon>Acanthomorphata</taxon>
        <taxon>Zeiogadaria</taxon>
        <taxon>Gadariae</taxon>
        <taxon>Gadiformes</taxon>
        <taxon>Gadoidei</taxon>
        <taxon>Merlucciidae</taxon>
        <taxon>Merluccius</taxon>
    </lineage>
</organism>
<keyword evidence="2" id="KW-1185">Reference proteome</keyword>
<dbReference type="PANTHER" id="PTHR47027">
    <property type="entry name" value="REVERSE TRANSCRIPTASE DOMAIN-CONTAINING PROTEIN"/>
    <property type="match status" value="1"/>
</dbReference>
<proteinExistence type="predicted"/>
<dbReference type="PANTHER" id="PTHR47027:SF30">
    <property type="entry name" value="THAP-TYPE DOMAIN-CONTAINING PROTEIN"/>
    <property type="match status" value="1"/>
</dbReference>
<dbReference type="Proteomes" id="UP001174136">
    <property type="component" value="Unassembled WGS sequence"/>
</dbReference>
<protein>
    <recommendedName>
        <fullName evidence="3">Reverse transcriptase domain-containing protein</fullName>
    </recommendedName>
</protein>
<sequence>MGYRGRWYKPSVPSTTKVRAVFVFSAQSETHSQWVLDTAKVTPCPRFVIFMDRISRRGRGEESVQFGSLKIASLLFADYVVLLASSDLQHTLGWFAAECAAVGMKVSTSKSEAMVLCRKMVDCSFQVGSEFLPQVKEFKYLWILFTSEGKMEREMDRRIGAASAVMRAMYRTVVMKRELSRKSKLSIYQSIYVPTLTYCHELWVVTERMRSPIAVGDRVKSSDIRRELGVEPLLLRVERSQLRWFGI</sequence>
<dbReference type="EMBL" id="JAOPHQ010005005">
    <property type="protein sequence ID" value="KAK0137077.1"/>
    <property type="molecule type" value="Genomic_DNA"/>
</dbReference>
<evidence type="ECO:0000313" key="1">
    <source>
        <dbReference type="EMBL" id="KAK0137077.1"/>
    </source>
</evidence>
<evidence type="ECO:0008006" key="3">
    <source>
        <dbReference type="Google" id="ProtNLM"/>
    </source>
</evidence>
<evidence type="ECO:0000313" key="2">
    <source>
        <dbReference type="Proteomes" id="UP001174136"/>
    </source>
</evidence>
<name>A0AA47NUX0_MERPO</name>
<gene>
    <name evidence="1" type="ORF">N1851_026739</name>
</gene>
<dbReference type="AlphaFoldDB" id="A0AA47NUX0"/>
<comment type="caution">
    <text evidence="1">The sequence shown here is derived from an EMBL/GenBank/DDBJ whole genome shotgun (WGS) entry which is preliminary data.</text>
</comment>